<organism evidence="1 2">
    <name type="scientific">Arabidopsis thaliana</name>
    <name type="common">Mouse-ear cress</name>
    <dbReference type="NCBI Taxonomy" id="3702"/>
    <lineage>
        <taxon>Eukaryota</taxon>
        <taxon>Viridiplantae</taxon>
        <taxon>Streptophyta</taxon>
        <taxon>Embryophyta</taxon>
        <taxon>Tracheophyta</taxon>
        <taxon>Spermatophyta</taxon>
        <taxon>Magnoliopsida</taxon>
        <taxon>eudicotyledons</taxon>
        <taxon>Gunneridae</taxon>
        <taxon>Pentapetalae</taxon>
        <taxon>rosids</taxon>
        <taxon>malvids</taxon>
        <taxon>Brassicales</taxon>
        <taxon>Brassicaceae</taxon>
        <taxon>Camelineae</taxon>
        <taxon>Arabidopsis</taxon>
    </lineage>
</organism>
<evidence type="ECO:0000313" key="1">
    <source>
        <dbReference type="EMBL" id="OAO90282.1"/>
    </source>
</evidence>
<proteinExistence type="predicted"/>
<protein>
    <submittedName>
        <fullName evidence="1">Uncharacterized protein</fullName>
    </submittedName>
</protein>
<evidence type="ECO:0000313" key="2">
    <source>
        <dbReference type="Proteomes" id="UP000078284"/>
    </source>
</evidence>
<sequence length="86" mass="9524">MSMIILIQPLCLSQKSKKWPGIVTEAIRICYALLTVAELLSSRFIHGLPCIAEGARGANDFSSSSSQRATNVLAEQFWRARIQDSK</sequence>
<accession>A0A178UAZ9</accession>
<dbReference type="Proteomes" id="UP000078284">
    <property type="component" value="Chromosome 5"/>
</dbReference>
<dbReference type="EMBL" id="LUHQ01000005">
    <property type="protein sequence ID" value="OAO90282.1"/>
    <property type="molecule type" value="Genomic_DNA"/>
</dbReference>
<comment type="caution">
    <text evidence="1">The sequence shown here is derived from an EMBL/GenBank/DDBJ whole genome shotgun (WGS) entry which is preliminary data.</text>
</comment>
<gene>
    <name evidence="1" type="ordered locus">AXX17_At5g01800</name>
</gene>
<dbReference type="AlphaFoldDB" id="A0A178UAZ9"/>
<name>A0A178UAZ9_ARATH</name>
<reference evidence="2" key="1">
    <citation type="journal article" date="2016" name="Proc. Natl. Acad. Sci. U.S.A.">
        <title>Chromosome-level assembly of Arabidopsis thaliana Ler reveals the extent of translocation and inversion polymorphisms.</title>
        <authorList>
            <person name="Zapata L."/>
            <person name="Ding J."/>
            <person name="Willing E.M."/>
            <person name="Hartwig B."/>
            <person name="Bezdan D."/>
            <person name="Jiao W.B."/>
            <person name="Patel V."/>
            <person name="Velikkakam James G."/>
            <person name="Koornneef M."/>
            <person name="Ossowski S."/>
            <person name="Schneeberger K."/>
        </authorList>
    </citation>
    <scope>NUCLEOTIDE SEQUENCE [LARGE SCALE GENOMIC DNA]</scope>
    <source>
        <strain evidence="2">cv. Landsberg erecta</strain>
    </source>
</reference>